<dbReference type="Gene3D" id="1.10.3330.10">
    <property type="entry name" value="Oxo-4-hydroxy-4-carboxy-5-ureidoimidazoline decarboxylase"/>
    <property type="match status" value="1"/>
</dbReference>
<dbReference type="Proteomes" id="UP000190460">
    <property type="component" value="Unassembled WGS sequence"/>
</dbReference>
<dbReference type="UniPathway" id="UPA00394">
    <property type="reaction ID" value="UER00652"/>
</dbReference>
<evidence type="ECO:0000313" key="9">
    <source>
        <dbReference type="Proteomes" id="UP000190460"/>
    </source>
</evidence>
<dbReference type="PANTHER" id="PTHR43466">
    <property type="entry name" value="2-OXO-4-HYDROXY-4-CARBOXY-5-UREIDOIMIDAZOLINE DECARBOXYLASE-RELATED"/>
    <property type="match status" value="1"/>
</dbReference>
<dbReference type="STRING" id="92487.SAMN02745130_02377"/>
<reference evidence="8 9" key="1">
    <citation type="submission" date="2017-02" db="EMBL/GenBank/DDBJ databases">
        <authorList>
            <person name="Peterson S.W."/>
        </authorList>
    </citation>
    <scope>NUCLEOTIDE SEQUENCE [LARGE SCALE GENOMIC DNA]</scope>
    <source>
        <strain evidence="8 9">ATCC 49788</strain>
    </source>
</reference>
<dbReference type="SUPFAM" id="SSF158694">
    <property type="entry name" value="UraD-Like"/>
    <property type="match status" value="1"/>
</dbReference>
<proteinExistence type="predicted"/>
<dbReference type="GO" id="GO:0000255">
    <property type="term" value="P:allantoin metabolic process"/>
    <property type="evidence" value="ECO:0007669"/>
    <property type="project" value="InterPro"/>
</dbReference>
<dbReference type="EMBL" id="FUYB01000011">
    <property type="protein sequence ID" value="SKA83240.1"/>
    <property type="molecule type" value="Genomic_DNA"/>
</dbReference>
<dbReference type="GO" id="GO:0019628">
    <property type="term" value="P:urate catabolic process"/>
    <property type="evidence" value="ECO:0007669"/>
    <property type="project" value="UniProtKB-UniPathway"/>
</dbReference>
<dbReference type="PANTHER" id="PTHR43466:SF1">
    <property type="entry name" value="2-OXO-4-HYDROXY-4-CARBOXY-5-UREIDOIMIDAZOLINE DECARBOXYLASE-RELATED"/>
    <property type="match status" value="1"/>
</dbReference>
<keyword evidence="5" id="KW-0210">Decarboxylase</keyword>
<protein>
    <recommendedName>
        <fullName evidence="3">2-oxo-4-hydroxy-4-carboxy-5-ureidoimidazoline decarboxylase</fullName>
        <ecNumber evidence="3">4.1.1.97</ecNumber>
    </recommendedName>
</protein>
<evidence type="ECO:0000256" key="4">
    <source>
        <dbReference type="ARBA" id="ARBA00022631"/>
    </source>
</evidence>
<evidence type="ECO:0000256" key="6">
    <source>
        <dbReference type="ARBA" id="ARBA00023239"/>
    </source>
</evidence>
<dbReference type="NCBIfam" id="TIGR03164">
    <property type="entry name" value="UHCUDC"/>
    <property type="match status" value="1"/>
</dbReference>
<sequence length="169" mass="18776">MKKTLIELNALSQAEFVQLLGGVYEHSPWVAERSWAARPFADHESLLTALRQTLDQAKPAEQLALIRAHPDLAGKAALAGELTTASTREQASAGLDHCSPEELSRFHELNAAYQARFGFPFIMAVKNATRQQILAGFETRLEHSIEQEFTTALAQINRIAAFRVQDLIH</sequence>
<dbReference type="Pfam" id="PF09349">
    <property type="entry name" value="OHCU_decarbox"/>
    <property type="match status" value="1"/>
</dbReference>
<feature type="domain" description="Oxo-4-hydroxy-4-carboxy-5-ureidoimidazoline decarboxylase" evidence="7">
    <location>
        <begin position="9"/>
        <end position="165"/>
    </location>
</feature>
<dbReference type="AlphaFoldDB" id="A0A1T4X0X3"/>
<gene>
    <name evidence="8" type="ORF">SAMN02745130_02377</name>
</gene>
<evidence type="ECO:0000256" key="3">
    <source>
        <dbReference type="ARBA" id="ARBA00012257"/>
    </source>
</evidence>
<dbReference type="EC" id="4.1.1.97" evidence="3"/>
<dbReference type="OrthoDB" id="9800909at2"/>
<keyword evidence="4" id="KW-0659">Purine metabolism</keyword>
<dbReference type="InterPro" id="IPR036778">
    <property type="entry name" value="OHCU_decarboxylase_sf"/>
</dbReference>
<comment type="pathway">
    <text evidence="2">Purine metabolism; urate degradation; (S)-allantoin from urate: step 3/3.</text>
</comment>
<dbReference type="GO" id="GO:0006144">
    <property type="term" value="P:purine nucleobase metabolic process"/>
    <property type="evidence" value="ECO:0007669"/>
    <property type="project" value="UniProtKB-KW"/>
</dbReference>
<dbReference type="InterPro" id="IPR017580">
    <property type="entry name" value="OHCU_decarboxylase-1"/>
</dbReference>
<name>A0A1T4X0X3_9GAMM</name>
<dbReference type="InterPro" id="IPR018020">
    <property type="entry name" value="OHCU_decarboxylase"/>
</dbReference>
<dbReference type="RefSeq" id="WP_078922847.1">
    <property type="nucleotide sequence ID" value="NZ_FUYB01000011.1"/>
</dbReference>
<dbReference type="GO" id="GO:0051997">
    <property type="term" value="F:2-oxo-4-hydroxy-4-carboxy-5-ureidoimidazoline decarboxylase activity"/>
    <property type="evidence" value="ECO:0007669"/>
    <property type="project" value="UniProtKB-EC"/>
</dbReference>
<evidence type="ECO:0000256" key="2">
    <source>
        <dbReference type="ARBA" id="ARBA00004754"/>
    </source>
</evidence>
<evidence type="ECO:0000259" key="7">
    <source>
        <dbReference type="Pfam" id="PF09349"/>
    </source>
</evidence>
<evidence type="ECO:0000256" key="1">
    <source>
        <dbReference type="ARBA" id="ARBA00001163"/>
    </source>
</evidence>
<organism evidence="8 9">
    <name type="scientific">Thiothrix eikelboomii</name>
    <dbReference type="NCBI Taxonomy" id="92487"/>
    <lineage>
        <taxon>Bacteria</taxon>
        <taxon>Pseudomonadati</taxon>
        <taxon>Pseudomonadota</taxon>
        <taxon>Gammaproteobacteria</taxon>
        <taxon>Thiotrichales</taxon>
        <taxon>Thiotrichaceae</taxon>
        <taxon>Thiothrix</taxon>
    </lineage>
</organism>
<comment type="catalytic activity">
    <reaction evidence="1">
        <text>5-hydroxy-2-oxo-4-ureido-2,5-dihydro-1H-imidazole-5-carboxylate + H(+) = (S)-allantoin + CO2</text>
        <dbReference type="Rhea" id="RHEA:26301"/>
        <dbReference type="ChEBI" id="CHEBI:15378"/>
        <dbReference type="ChEBI" id="CHEBI:15678"/>
        <dbReference type="ChEBI" id="CHEBI:16526"/>
        <dbReference type="ChEBI" id="CHEBI:58639"/>
        <dbReference type="EC" id="4.1.1.97"/>
    </reaction>
</comment>
<keyword evidence="6" id="KW-0456">Lyase</keyword>
<accession>A0A1T4X0X3</accession>
<evidence type="ECO:0000256" key="5">
    <source>
        <dbReference type="ARBA" id="ARBA00022793"/>
    </source>
</evidence>
<evidence type="ECO:0000313" key="8">
    <source>
        <dbReference type="EMBL" id="SKA83240.1"/>
    </source>
</evidence>
<keyword evidence="9" id="KW-1185">Reference proteome</keyword>